<protein>
    <submittedName>
        <fullName evidence="1">Uncharacterized protein</fullName>
    </submittedName>
</protein>
<dbReference type="EMBL" id="JAPFFK010000011">
    <property type="protein sequence ID" value="KAJ6734934.1"/>
    <property type="molecule type" value="Genomic_DNA"/>
</dbReference>
<dbReference type="Proteomes" id="UP001151532">
    <property type="component" value="Chromosome 17"/>
</dbReference>
<reference evidence="1" key="2">
    <citation type="journal article" date="2023" name="Int. J. Mol. Sci.">
        <title>De Novo Assembly and Annotation of 11 Diverse Shrub Willow (Salix) Genomes Reveals Novel Gene Organization in Sex-Linked Regions.</title>
        <authorList>
            <person name="Hyden B."/>
            <person name="Feng K."/>
            <person name="Yates T.B."/>
            <person name="Jawdy S."/>
            <person name="Cereghino C."/>
            <person name="Smart L.B."/>
            <person name="Muchero W."/>
        </authorList>
    </citation>
    <scope>NUCLEOTIDE SEQUENCE</scope>
    <source>
        <tissue evidence="1">Shoot tip</tissue>
    </source>
</reference>
<organism evidence="1 2">
    <name type="scientific">Salix purpurea</name>
    <name type="common">Purple osier willow</name>
    <dbReference type="NCBI Taxonomy" id="77065"/>
    <lineage>
        <taxon>Eukaryota</taxon>
        <taxon>Viridiplantae</taxon>
        <taxon>Streptophyta</taxon>
        <taxon>Embryophyta</taxon>
        <taxon>Tracheophyta</taxon>
        <taxon>Spermatophyta</taxon>
        <taxon>Magnoliopsida</taxon>
        <taxon>eudicotyledons</taxon>
        <taxon>Gunneridae</taxon>
        <taxon>Pentapetalae</taxon>
        <taxon>rosids</taxon>
        <taxon>fabids</taxon>
        <taxon>Malpighiales</taxon>
        <taxon>Salicaceae</taxon>
        <taxon>Saliceae</taxon>
        <taxon>Salix</taxon>
    </lineage>
</organism>
<dbReference type="AlphaFoldDB" id="A0A9Q0UR89"/>
<accession>A0A9Q0UR89</accession>
<name>A0A9Q0UR89_SALPP</name>
<keyword evidence="2" id="KW-1185">Reference proteome</keyword>
<sequence>MIDLSSSRSAFLYASGASEPAVYDAAALDTDHTFDDTWKMVPFRLTRDWTAFLVSKLGRRRPPACRPPSSLPLLIGLVQGKIDISSSRSAFLDASASGASEPAVYDAAALDTDLTFDDTWANGTFWIDA</sequence>
<gene>
    <name evidence="1" type="ORF">OIU79_002083</name>
</gene>
<comment type="caution">
    <text evidence="1">The sequence shown here is derived from an EMBL/GenBank/DDBJ whole genome shotgun (WGS) entry which is preliminary data.</text>
</comment>
<evidence type="ECO:0000313" key="1">
    <source>
        <dbReference type="EMBL" id="KAJ6734934.1"/>
    </source>
</evidence>
<reference evidence="1" key="1">
    <citation type="submission" date="2022-11" db="EMBL/GenBank/DDBJ databases">
        <authorList>
            <person name="Hyden B.L."/>
            <person name="Feng K."/>
            <person name="Yates T."/>
            <person name="Jawdy S."/>
            <person name="Smart L.B."/>
            <person name="Muchero W."/>
        </authorList>
    </citation>
    <scope>NUCLEOTIDE SEQUENCE</scope>
    <source>
        <tissue evidence="1">Shoot tip</tissue>
    </source>
</reference>
<evidence type="ECO:0000313" key="2">
    <source>
        <dbReference type="Proteomes" id="UP001151532"/>
    </source>
</evidence>
<proteinExistence type="predicted"/>